<feature type="domain" description="NYN" evidence="1">
    <location>
        <begin position="14"/>
        <end position="106"/>
    </location>
</feature>
<keyword evidence="3" id="KW-1185">Reference proteome</keyword>
<name>A0ABD1C418_CARAN</name>
<accession>A0ABD1C418</accession>
<comment type="caution">
    <text evidence="2">The sequence shown here is derived from an EMBL/GenBank/DDBJ whole genome shotgun (WGS) entry which is preliminary data.</text>
</comment>
<dbReference type="AlphaFoldDB" id="A0ABD1C418"/>
<dbReference type="CDD" id="cd10910">
    <property type="entry name" value="PIN_limkain_b1_N_like"/>
    <property type="match status" value="1"/>
</dbReference>
<evidence type="ECO:0000313" key="2">
    <source>
        <dbReference type="EMBL" id="KAL1224204.1"/>
    </source>
</evidence>
<evidence type="ECO:0000259" key="1">
    <source>
        <dbReference type="Pfam" id="PF01936"/>
    </source>
</evidence>
<evidence type="ECO:0000313" key="3">
    <source>
        <dbReference type="Proteomes" id="UP001558713"/>
    </source>
</evidence>
<proteinExistence type="predicted"/>
<protein>
    <recommendedName>
        <fullName evidence="1">NYN domain-containing protein</fullName>
    </recommendedName>
</protein>
<gene>
    <name evidence="2" type="ORF">V5N11_034349</name>
</gene>
<dbReference type="Pfam" id="PF01936">
    <property type="entry name" value="NYN"/>
    <property type="match status" value="1"/>
</dbReference>
<dbReference type="Proteomes" id="UP001558713">
    <property type="component" value="Unassembled WGS sequence"/>
</dbReference>
<dbReference type="InterPro" id="IPR024768">
    <property type="entry name" value="Marf1"/>
</dbReference>
<dbReference type="PANTHER" id="PTHR14379:SF19">
    <property type="entry name" value="ENDONUCLEASE OR GLYCOSYL HYDROLASE-RELATED"/>
    <property type="match status" value="1"/>
</dbReference>
<dbReference type="InterPro" id="IPR021139">
    <property type="entry name" value="NYN"/>
</dbReference>
<organism evidence="2 3">
    <name type="scientific">Cardamine amara subsp. amara</name>
    <dbReference type="NCBI Taxonomy" id="228776"/>
    <lineage>
        <taxon>Eukaryota</taxon>
        <taxon>Viridiplantae</taxon>
        <taxon>Streptophyta</taxon>
        <taxon>Embryophyta</taxon>
        <taxon>Tracheophyta</taxon>
        <taxon>Spermatophyta</taxon>
        <taxon>Magnoliopsida</taxon>
        <taxon>eudicotyledons</taxon>
        <taxon>Gunneridae</taxon>
        <taxon>Pentapetalae</taxon>
        <taxon>rosids</taxon>
        <taxon>malvids</taxon>
        <taxon>Brassicales</taxon>
        <taxon>Brassicaceae</taxon>
        <taxon>Cardamineae</taxon>
        <taxon>Cardamine</taxon>
    </lineage>
</organism>
<sequence length="230" mass="26276">MMKKATAEEAVAVTSVFWDIKMFPVPPGFDARRVGPCIKRLLEKYGYFGPLTINAVGLLTDVHDDILGALSSSGINTYYGPFGASADIMWLFYEWTQKNPPPTNILAICDRTGLRPTREFNIFGPFSYSSPRYFRQEDAINWISLILAESEAVGEDTCSETGEYFCSICYRYDHPGQGFESFKRHLSSLEHTRKKLALLHPRREMFEEDPTIVRFQPEASFFVFGFNIDF</sequence>
<dbReference type="EMBL" id="JBANAX010000057">
    <property type="protein sequence ID" value="KAL1224204.1"/>
    <property type="molecule type" value="Genomic_DNA"/>
</dbReference>
<reference evidence="2 3" key="1">
    <citation type="submission" date="2024-04" db="EMBL/GenBank/DDBJ databases">
        <title>Genome assembly C_amara_ONT_v2.</title>
        <authorList>
            <person name="Yant L."/>
            <person name="Moore C."/>
            <person name="Slenker M."/>
        </authorList>
    </citation>
    <scope>NUCLEOTIDE SEQUENCE [LARGE SCALE GENOMIC DNA]</scope>
    <source>
        <tissue evidence="2">Leaf</tissue>
    </source>
</reference>
<dbReference type="PANTHER" id="PTHR14379">
    <property type="entry name" value="LIMKAIN B LKAP"/>
    <property type="match status" value="1"/>
</dbReference>